<sequence>MDATRAARRTVVPNMIVFTSPQPVCGRNLTRAVGDRRARGYGRRVRILAIDGGGIRGLVPARALARLEAVTGRPVADLFDLVAGTSTGGILACALTARAADGGPRHAAAVLPELYLTEGPRIFRRSLGRRLGSLDGLIDERHDAAGLEDALERYLGGGALLSQARPRLLVTTYDLEAREPFLFKSWRTAEEGREARLTDVARATAAAPTYFEPLAWRSPDGGPARSLVDGGVFATNPALCAYAEAERLAPGEPHVVLSLGTGSAQRPIRHEDARGWGLARWIRPVIDIVFDGVADTVEYQLEHLLGERQLRLQLDLPRDVALDDASPAALATLDAVAQDLLDGPAGRALEAFAAARLVRL</sequence>
<organism evidence="6 7">
    <name type="scientific">Paraconexibacter algicola</name>
    <dbReference type="NCBI Taxonomy" id="2133960"/>
    <lineage>
        <taxon>Bacteria</taxon>
        <taxon>Bacillati</taxon>
        <taxon>Actinomycetota</taxon>
        <taxon>Thermoleophilia</taxon>
        <taxon>Solirubrobacterales</taxon>
        <taxon>Paraconexibacteraceae</taxon>
        <taxon>Paraconexibacter</taxon>
    </lineage>
</organism>
<name>A0A2T4UFT4_9ACTN</name>
<dbReference type="PANTHER" id="PTHR32241">
    <property type="entry name" value="PATATIN-LIKE PROTEIN 6"/>
    <property type="match status" value="1"/>
</dbReference>
<gene>
    <name evidence="6" type="ORF">C7Y72_16670</name>
</gene>
<evidence type="ECO:0000259" key="5">
    <source>
        <dbReference type="PROSITE" id="PS51635"/>
    </source>
</evidence>
<evidence type="ECO:0000256" key="4">
    <source>
        <dbReference type="PROSITE-ProRule" id="PRU01161"/>
    </source>
</evidence>
<protein>
    <submittedName>
        <fullName evidence="6">Patatin</fullName>
    </submittedName>
</protein>
<evidence type="ECO:0000256" key="2">
    <source>
        <dbReference type="ARBA" id="ARBA00022963"/>
    </source>
</evidence>
<dbReference type="GO" id="GO:0016042">
    <property type="term" value="P:lipid catabolic process"/>
    <property type="evidence" value="ECO:0007669"/>
    <property type="project" value="UniProtKB-UniRule"/>
</dbReference>
<keyword evidence="7" id="KW-1185">Reference proteome</keyword>
<evidence type="ECO:0000256" key="3">
    <source>
        <dbReference type="ARBA" id="ARBA00023098"/>
    </source>
</evidence>
<proteinExistence type="predicted"/>
<comment type="caution">
    <text evidence="6">The sequence shown here is derived from an EMBL/GenBank/DDBJ whole genome shotgun (WGS) entry which is preliminary data.</text>
</comment>
<feature type="short sequence motif" description="GXGXXG" evidence="4">
    <location>
        <begin position="52"/>
        <end position="57"/>
    </location>
</feature>
<feature type="domain" description="PNPLA" evidence="5">
    <location>
        <begin position="48"/>
        <end position="242"/>
    </location>
</feature>
<dbReference type="InterPro" id="IPR002641">
    <property type="entry name" value="PNPLA_dom"/>
</dbReference>
<feature type="short sequence motif" description="GXSXG" evidence="4">
    <location>
        <begin position="84"/>
        <end position="88"/>
    </location>
</feature>
<dbReference type="InterPro" id="IPR016035">
    <property type="entry name" value="Acyl_Trfase/lysoPLipase"/>
</dbReference>
<dbReference type="AlphaFoldDB" id="A0A2T4UFT4"/>
<keyword evidence="3 4" id="KW-0443">Lipid metabolism</keyword>
<evidence type="ECO:0000256" key="1">
    <source>
        <dbReference type="ARBA" id="ARBA00022801"/>
    </source>
</evidence>
<dbReference type="EMBL" id="PYYB01000002">
    <property type="protein sequence ID" value="PTL56582.1"/>
    <property type="molecule type" value="Genomic_DNA"/>
</dbReference>
<dbReference type="Proteomes" id="UP000240739">
    <property type="component" value="Unassembled WGS sequence"/>
</dbReference>
<feature type="active site" description="Proton acceptor" evidence="4">
    <location>
        <position position="229"/>
    </location>
</feature>
<feature type="short sequence motif" description="DGA/G" evidence="4">
    <location>
        <begin position="229"/>
        <end position="231"/>
    </location>
</feature>
<dbReference type="SUPFAM" id="SSF52151">
    <property type="entry name" value="FabD/lysophospholipase-like"/>
    <property type="match status" value="1"/>
</dbReference>
<keyword evidence="2 4" id="KW-0442">Lipid degradation</keyword>
<evidence type="ECO:0000313" key="6">
    <source>
        <dbReference type="EMBL" id="PTL56582.1"/>
    </source>
</evidence>
<evidence type="ECO:0000313" key="7">
    <source>
        <dbReference type="Proteomes" id="UP000240739"/>
    </source>
</evidence>
<dbReference type="PROSITE" id="PS51635">
    <property type="entry name" value="PNPLA"/>
    <property type="match status" value="1"/>
</dbReference>
<dbReference type="GO" id="GO:0016787">
    <property type="term" value="F:hydrolase activity"/>
    <property type="evidence" value="ECO:0007669"/>
    <property type="project" value="UniProtKB-UniRule"/>
</dbReference>
<reference evidence="6 7" key="1">
    <citation type="submission" date="2018-03" db="EMBL/GenBank/DDBJ databases">
        <title>Aquarubrobacter algicola gen. nov., sp. nov., a novel actinobacterium isolated from shallow eutrophic lake during the end of cyanobacterial harmful algal blooms.</title>
        <authorList>
            <person name="Chun S.J."/>
        </authorList>
    </citation>
    <scope>NUCLEOTIDE SEQUENCE [LARGE SCALE GENOMIC DNA]</scope>
    <source>
        <strain evidence="6 7">Seoho-28</strain>
    </source>
</reference>
<dbReference type="PANTHER" id="PTHR32241:SF3">
    <property type="entry name" value="PATATIN-LIKE PROTEIN 6"/>
    <property type="match status" value="1"/>
</dbReference>
<accession>A0A2T4UFT4</accession>
<feature type="active site" description="Nucleophile" evidence="4">
    <location>
        <position position="86"/>
    </location>
</feature>
<keyword evidence="1 4" id="KW-0378">Hydrolase</keyword>
<dbReference type="Pfam" id="PF01734">
    <property type="entry name" value="Patatin"/>
    <property type="match status" value="1"/>
</dbReference>
<dbReference type="Gene3D" id="3.40.1090.10">
    <property type="entry name" value="Cytosolic phospholipase A2 catalytic domain"/>
    <property type="match status" value="1"/>
</dbReference>